<evidence type="ECO:0000313" key="2">
    <source>
        <dbReference type="Proteomes" id="UP000024771"/>
    </source>
</evidence>
<dbReference type="EMBL" id="AYMZ01000013">
    <property type="protein sequence ID" value="ETF04826.1"/>
    <property type="molecule type" value="Genomic_DNA"/>
</dbReference>
<dbReference type="Proteomes" id="UP000024771">
    <property type="component" value="Plasmid pR28"/>
</dbReference>
<gene>
    <name evidence="1" type="ORF">PMO01_28790</name>
</gene>
<comment type="caution">
    <text evidence="1">The sequence shown here is derived from an EMBL/GenBank/DDBJ whole genome shotgun (WGS) entry which is preliminary data.</text>
</comment>
<evidence type="ECO:0000313" key="1">
    <source>
        <dbReference type="EMBL" id="ETF04826.1"/>
    </source>
</evidence>
<keyword evidence="1" id="KW-0614">Plasmid</keyword>
<geneLocation type="plasmid" evidence="1 2">
    <name>pR28</name>
</geneLocation>
<dbReference type="AlphaFoldDB" id="V8QY44"/>
<dbReference type="RefSeq" id="WP_024015064.1">
    <property type="nucleotide sequence ID" value="NZ_CM002331.1"/>
</dbReference>
<accession>V8QY44</accession>
<organism evidence="1 2">
    <name type="scientific">Pseudomonas moraviensis R28-S</name>
    <dbReference type="NCBI Taxonomy" id="1395516"/>
    <lineage>
        <taxon>Bacteria</taxon>
        <taxon>Pseudomonadati</taxon>
        <taxon>Pseudomonadota</taxon>
        <taxon>Gammaproteobacteria</taxon>
        <taxon>Pseudomonadales</taxon>
        <taxon>Pseudomonadaceae</taxon>
        <taxon>Pseudomonas</taxon>
    </lineage>
</organism>
<proteinExistence type="predicted"/>
<dbReference type="PATRIC" id="fig|1395516.4.peg.5860"/>
<reference evidence="1 2" key="1">
    <citation type="journal article" date="2014" name="Genome Announc.">
        <title>Draft Genome Sequence of Pseudomonas moraviensis R28-S.</title>
        <authorList>
            <person name="Hunter S.S."/>
            <person name="Yano H."/>
            <person name="Loftie-Eaton W."/>
            <person name="Hughes J."/>
            <person name="De Gelder L."/>
            <person name="Stragier P."/>
            <person name="De Vos P."/>
            <person name="Settles M.L."/>
            <person name="Top E.M."/>
        </authorList>
    </citation>
    <scope>NUCLEOTIDE SEQUENCE [LARGE SCALE GENOMIC DNA]</scope>
    <source>
        <strain evidence="2">R28</strain>
        <plasmid evidence="1 2">pR28</plasmid>
    </source>
</reference>
<name>V8QY44_9PSED</name>
<dbReference type="HOGENOM" id="CLU_2410963_0_0_6"/>
<protein>
    <submittedName>
        <fullName evidence="1">Uncharacterized protein</fullName>
    </submittedName>
</protein>
<sequence length="92" mass="9323">MTGKVTNSRQDDTGTAATASINLVGSGQSAPLSAKIPVDFGLMILVGAVKPAGSSTETLKAAIDAVTASIAEAHQNVNGQHFLDKLFAEPPC</sequence>